<sequence>MAQYLGSKELLSLISVSDVDFEGFKPVSTDSYSDVEVYNSIKKLNALKPLCLCAIQTAVIGYGNKTYGEFSLKGEKVDVRSLYKEYGVKDDLTQNAKLNPGDLTPRRLQRFYRANIHKYLENNAAMEPYLWKKYSTHDVNYRSITFPGAESLIDNDQEAEYLLETYKCLDERLSTNIHERVKRVLVARKILS</sequence>
<dbReference type="AlphaFoldDB" id="A0A9P7ZX39"/>
<protein>
    <submittedName>
        <fullName evidence="1">Uncharacterized protein</fullName>
    </submittedName>
</protein>
<evidence type="ECO:0000313" key="2">
    <source>
        <dbReference type="Proteomes" id="UP000717515"/>
    </source>
</evidence>
<gene>
    <name evidence="1" type="ORF">KVV02_003032</name>
</gene>
<proteinExistence type="predicted"/>
<name>A0A9P7ZX39_MORAP</name>
<evidence type="ECO:0000313" key="1">
    <source>
        <dbReference type="EMBL" id="KAG9319190.1"/>
    </source>
</evidence>
<reference evidence="1" key="1">
    <citation type="submission" date="2021-07" db="EMBL/GenBank/DDBJ databases">
        <title>Draft genome of Mortierella alpina, strain LL118, isolated from an aspen leaf litter sample.</title>
        <authorList>
            <person name="Yang S."/>
            <person name="Vinatzer B.A."/>
        </authorList>
    </citation>
    <scope>NUCLEOTIDE SEQUENCE</scope>
    <source>
        <strain evidence="1">LL118</strain>
    </source>
</reference>
<dbReference type="EMBL" id="JAIFTL010000554">
    <property type="protein sequence ID" value="KAG9319190.1"/>
    <property type="molecule type" value="Genomic_DNA"/>
</dbReference>
<organism evidence="1 2">
    <name type="scientific">Mortierella alpina</name>
    <name type="common">Oleaginous fungus</name>
    <name type="synonym">Mortierella renispora</name>
    <dbReference type="NCBI Taxonomy" id="64518"/>
    <lineage>
        <taxon>Eukaryota</taxon>
        <taxon>Fungi</taxon>
        <taxon>Fungi incertae sedis</taxon>
        <taxon>Mucoromycota</taxon>
        <taxon>Mortierellomycotina</taxon>
        <taxon>Mortierellomycetes</taxon>
        <taxon>Mortierellales</taxon>
        <taxon>Mortierellaceae</taxon>
        <taxon>Mortierella</taxon>
    </lineage>
</organism>
<accession>A0A9P7ZX39</accession>
<comment type="caution">
    <text evidence="1">The sequence shown here is derived from an EMBL/GenBank/DDBJ whole genome shotgun (WGS) entry which is preliminary data.</text>
</comment>
<dbReference type="Proteomes" id="UP000717515">
    <property type="component" value="Unassembled WGS sequence"/>
</dbReference>